<keyword evidence="2" id="KW-1185">Reference proteome</keyword>
<accession>A0ACC1CE72</accession>
<organism evidence="1 2">
    <name type="scientific">Dendrolimus kikuchii</name>
    <dbReference type="NCBI Taxonomy" id="765133"/>
    <lineage>
        <taxon>Eukaryota</taxon>
        <taxon>Metazoa</taxon>
        <taxon>Ecdysozoa</taxon>
        <taxon>Arthropoda</taxon>
        <taxon>Hexapoda</taxon>
        <taxon>Insecta</taxon>
        <taxon>Pterygota</taxon>
        <taxon>Neoptera</taxon>
        <taxon>Endopterygota</taxon>
        <taxon>Lepidoptera</taxon>
        <taxon>Glossata</taxon>
        <taxon>Ditrysia</taxon>
        <taxon>Bombycoidea</taxon>
        <taxon>Lasiocampidae</taxon>
        <taxon>Dendrolimus</taxon>
    </lineage>
</organism>
<dbReference type="EMBL" id="CM034415">
    <property type="protein sequence ID" value="KAJ0169813.1"/>
    <property type="molecule type" value="Genomic_DNA"/>
</dbReference>
<proteinExistence type="predicted"/>
<protein>
    <submittedName>
        <fullName evidence="1">Uncharacterized protein</fullName>
    </submittedName>
</protein>
<evidence type="ECO:0000313" key="1">
    <source>
        <dbReference type="EMBL" id="KAJ0169813.1"/>
    </source>
</evidence>
<dbReference type="Proteomes" id="UP000824533">
    <property type="component" value="Linkage Group LG29"/>
</dbReference>
<reference evidence="1 2" key="1">
    <citation type="journal article" date="2021" name="Front. Genet.">
        <title>Chromosome-Level Genome Assembly Reveals Significant Gene Expansion in the Toll and IMD Signaling Pathways of Dendrolimus kikuchii.</title>
        <authorList>
            <person name="Zhou J."/>
            <person name="Wu P."/>
            <person name="Xiong Z."/>
            <person name="Liu N."/>
            <person name="Zhao N."/>
            <person name="Ji M."/>
            <person name="Qiu Y."/>
            <person name="Yang B."/>
        </authorList>
    </citation>
    <scope>NUCLEOTIDE SEQUENCE [LARGE SCALE GENOMIC DNA]</scope>
    <source>
        <strain evidence="1">Ann1</strain>
    </source>
</reference>
<comment type="caution">
    <text evidence="1">The sequence shown here is derived from an EMBL/GenBank/DDBJ whole genome shotgun (WGS) entry which is preliminary data.</text>
</comment>
<sequence>MFLTILTCFEICIPVSNSQNANPLTFLNSNGDTSKRHYNRCSRGCNGCCSGYRVVAIPTSPSGLYNSRPKKT</sequence>
<name>A0ACC1CE72_9NEOP</name>
<evidence type="ECO:0000313" key="2">
    <source>
        <dbReference type="Proteomes" id="UP000824533"/>
    </source>
</evidence>
<gene>
    <name evidence="1" type="ORF">K1T71_014419</name>
</gene>